<dbReference type="AlphaFoldDB" id="A0A840D5D7"/>
<dbReference type="PRINTS" id="PR00471">
    <property type="entry name" value="ACETATEKNASE"/>
</dbReference>
<evidence type="ECO:0000256" key="6">
    <source>
        <dbReference type="ARBA" id="ARBA00022777"/>
    </source>
</evidence>
<evidence type="ECO:0000256" key="9">
    <source>
        <dbReference type="HAMAP-Rule" id="MF_00542"/>
    </source>
</evidence>
<comment type="subcellular location">
    <subcellularLocation>
        <location evidence="1 9">Cytoplasm</location>
    </subcellularLocation>
</comment>
<reference evidence="11" key="1">
    <citation type="submission" date="2020-08" db="EMBL/GenBank/DDBJ databases">
        <title>Genomic Encyclopedia of Type Strains, Phase IV (KMG-IV): sequencing the most valuable type-strain genomes for metagenomic binning, comparative biology and taxonomic classification.</title>
        <authorList>
            <person name="Goeker M."/>
        </authorList>
    </citation>
    <scope>NUCLEOTIDE SEQUENCE [LARGE SCALE GENOMIC DNA]</scope>
    <source>
        <strain evidence="11">DSM 105720</strain>
    </source>
</reference>
<keyword evidence="4 9" id="KW-0808">Transferase</keyword>
<dbReference type="PANTHER" id="PTHR21060">
    <property type="entry name" value="ACETATE KINASE"/>
    <property type="match status" value="1"/>
</dbReference>
<evidence type="ECO:0000256" key="2">
    <source>
        <dbReference type="ARBA" id="ARBA00008748"/>
    </source>
</evidence>
<keyword evidence="5 9" id="KW-0547">Nucleotide-binding</keyword>
<evidence type="ECO:0000256" key="4">
    <source>
        <dbReference type="ARBA" id="ARBA00022679"/>
    </source>
</evidence>
<sequence>MKILVINPGSTSTKIAVYEDMLPLLMCNIQHSVEELSVFPQVLDEFEFRKNLVLRELETNGIPFAFDAVVGRGGLLKPVSGGVYEVNEAMIQDTTTHAMHTHACNLGGLIAHNLASQLPGCRAFIADPGVVDELDDVARITGSPLMPRITIWHALNQKAIARHYAREQGTRYEDLDLIICHLGGGISVAAHHHGKAIEANNALNGDGPFSPERAGTLPAGALIDLCFSGKFTRDELKKRISGHAGLAAHLGTTNVPAIIRSIEEGDKKAELVLDSMIYNVAKTIAATSVALYGKIDAILLTGGIAYSDYVVSRLKKRISFLAPIHVYPGEEEMDSLAFNALGALKGELPIQIYT</sequence>
<dbReference type="GO" id="GO:0005737">
    <property type="term" value="C:cytoplasm"/>
    <property type="evidence" value="ECO:0007669"/>
    <property type="project" value="UniProtKB-SubCell"/>
</dbReference>
<dbReference type="PIRSF" id="PIRSF036458">
    <property type="entry name" value="Butyrate_kin"/>
    <property type="match status" value="1"/>
</dbReference>
<organism evidence="11 12">
    <name type="scientific">Bacteroides reticulotermitis</name>
    <dbReference type="NCBI Taxonomy" id="1133319"/>
    <lineage>
        <taxon>Bacteria</taxon>
        <taxon>Pseudomonadati</taxon>
        <taxon>Bacteroidota</taxon>
        <taxon>Bacteroidia</taxon>
        <taxon>Bacteroidales</taxon>
        <taxon>Bacteroidaceae</taxon>
        <taxon>Bacteroides</taxon>
    </lineage>
</organism>
<dbReference type="Proteomes" id="UP000560658">
    <property type="component" value="Unassembled WGS sequence"/>
</dbReference>
<proteinExistence type="inferred from homology"/>
<dbReference type="InterPro" id="IPR023865">
    <property type="entry name" value="Aliphatic_acid_kinase_CS"/>
</dbReference>
<dbReference type="InterPro" id="IPR011245">
    <property type="entry name" value="Butyrate_kin"/>
</dbReference>
<evidence type="ECO:0000256" key="7">
    <source>
        <dbReference type="ARBA" id="ARBA00022840"/>
    </source>
</evidence>
<comment type="caution">
    <text evidence="11">The sequence shown here is derived from an EMBL/GenBank/DDBJ whole genome shotgun (WGS) entry which is preliminary data.</text>
</comment>
<dbReference type="HAMAP" id="MF_00542">
    <property type="entry name" value="Butyrate_kinase"/>
    <property type="match status" value="1"/>
</dbReference>
<name>A0A840D5D7_9BACE</name>
<dbReference type="RefSeq" id="WP_183209456.1">
    <property type="nucleotide sequence ID" value="NZ_JACIER010000021.1"/>
</dbReference>
<evidence type="ECO:0000313" key="11">
    <source>
        <dbReference type="EMBL" id="MBB4046009.1"/>
    </source>
</evidence>
<dbReference type="InterPro" id="IPR043129">
    <property type="entry name" value="ATPase_NBD"/>
</dbReference>
<gene>
    <name evidence="9" type="primary">buk</name>
    <name evidence="11" type="ORF">GGR06_003835</name>
</gene>
<keyword evidence="7 9" id="KW-0067">ATP-binding</keyword>
<dbReference type="PANTHER" id="PTHR21060:SF3">
    <property type="entry name" value="BUTYRATE KINASE 2-RELATED"/>
    <property type="match status" value="1"/>
</dbReference>
<accession>A0A840D5D7</accession>
<keyword evidence="6 9" id="KW-0418">Kinase</keyword>
<dbReference type="GO" id="GO:0005524">
    <property type="term" value="F:ATP binding"/>
    <property type="evidence" value="ECO:0007669"/>
    <property type="project" value="UniProtKB-KW"/>
</dbReference>
<dbReference type="GO" id="GO:0047761">
    <property type="term" value="F:butyrate kinase activity"/>
    <property type="evidence" value="ECO:0007669"/>
    <property type="project" value="UniProtKB-UniRule"/>
</dbReference>
<dbReference type="PROSITE" id="PS01075">
    <property type="entry name" value="ACETATE_KINASE_1"/>
    <property type="match status" value="1"/>
</dbReference>
<dbReference type="Gene3D" id="3.30.420.40">
    <property type="match status" value="2"/>
</dbReference>
<dbReference type="EMBL" id="JACIER010000021">
    <property type="protein sequence ID" value="MBB4046009.1"/>
    <property type="molecule type" value="Genomic_DNA"/>
</dbReference>
<evidence type="ECO:0000256" key="1">
    <source>
        <dbReference type="ARBA" id="ARBA00004496"/>
    </source>
</evidence>
<dbReference type="InterPro" id="IPR000890">
    <property type="entry name" value="Aliphatic_acid_kin_short-chain"/>
</dbReference>
<evidence type="ECO:0000313" key="12">
    <source>
        <dbReference type="Proteomes" id="UP000560658"/>
    </source>
</evidence>
<keyword evidence="12" id="KW-1185">Reference proteome</keyword>
<protein>
    <recommendedName>
        <fullName evidence="9">Probable butyrate kinase</fullName>
        <shortName evidence="9">BK</shortName>
        <ecNumber evidence="9">2.7.2.7</ecNumber>
    </recommendedName>
    <alternativeName>
        <fullName evidence="9">Branched-chain carboxylic acid kinase</fullName>
    </alternativeName>
</protein>
<dbReference type="PROSITE" id="PS01076">
    <property type="entry name" value="ACETATE_KINASE_2"/>
    <property type="match status" value="1"/>
</dbReference>
<dbReference type="GO" id="GO:0008776">
    <property type="term" value="F:acetate kinase activity"/>
    <property type="evidence" value="ECO:0007669"/>
    <property type="project" value="TreeGrafter"/>
</dbReference>
<evidence type="ECO:0000256" key="8">
    <source>
        <dbReference type="ARBA" id="ARBA00048596"/>
    </source>
</evidence>
<dbReference type="EC" id="2.7.2.7" evidence="9"/>
<evidence type="ECO:0000256" key="10">
    <source>
        <dbReference type="RuleBase" id="RU003835"/>
    </source>
</evidence>
<dbReference type="GO" id="GO:0006083">
    <property type="term" value="P:acetate metabolic process"/>
    <property type="evidence" value="ECO:0007669"/>
    <property type="project" value="TreeGrafter"/>
</dbReference>
<keyword evidence="3 9" id="KW-0963">Cytoplasm</keyword>
<evidence type="ECO:0000256" key="3">
    <source>
        <dbReference type="ARBA" id="ARBA00022490"/>
    </source>
</evidence>
<comment type="similarity">
    <text evidence="2 9 10">Belongs to the acetokinase family.</text>
</comment>
<dbReference type="SUPFAM" id="SSF53067">
    <property type="entry name" value="Actin-like ATPase domain"/>
    <property type="match status" value="2"/>
</dbReference>
<dbReference type="NCBIfam" id="NF002834">
    <property type="entry name" value="PRK03011.1-5"/>
    <property type="match status" value="1"/>
</dbReference>
<dbReference type="Pfam" id="PF00871">
    <property type="entry name" value="Acetate_kinase"/>
    <property type="match status" value="1"/>
</dbReference>
<comment type="catalytic activity">
    <reaction evidence="8 9">
        <text>butanoate + ATP = butanoyl phosphate + ADP</text>
        <dbReference type="Rhea" id="RHEA:13585"/>
        <dbReference type="ChEBI" id="CHEBI:17968"/>
        <dbReference type="ChEBI" id="CHEBI:30616"/>
        <dbReference type="ChEBI" id="CHEBI:58079"/>
        <dbReference type="ChEBI" id="CHEBI:456216"/>
        <dbReference type="EC" id="2.7.2.7"/>
    </reaction>
</comment>
<dbReference type="CDD" id="cd24011">
    <property type="entry name" value="ASKHA_NBD_BK"/>
    <property type="match status" value="1"/>
</dbReference>
<dbReference type="NCBIfam" id="TIGR02707">
    <property type="entry name" value="butyr_kinase"/>
    <property type="match status" value="1"/>
</dbReference>
<evidence type="ECO:0000256" key="5">
    <source>
        <dbReference type="ARBA" id="ARBA00022741"/>
    </source>
</evidence>